<dbReference type="Proteomes" id="UP000001307">
    <property type="component" value="Unassembled WGS sequence"/>
</dbReference>
<feature type="compositionally biased region" description="Basic and acidic residues" evidence="1">
    <location>
        <begin position="111"/>
        <end position="138"/>
    </location>
</feature>
<proteinExistence type="predicted"/>
<feature type="compositionally biased region" description="Low complexity" evidence="1">
    <location>
        <begin position="533"/>
        <end position="548"/>
    </location>
</feature>
<feature type="region of interest" description="Disordered" evidence="1">
    <location>
        <begin position="592"/>
        <end position="656"/>
    </location>
</feature>
<name>E4WRC6_OIKDI</name>
<evidence type="ECO:0000313" key="2">
    <source>
        <dbReference type="EMBL" id="CBY20307.1"/>
    </source>
</evidence>
<evidence type="ECO:0000256" key="1">
    <source>
        <dbReference type="SAM" id="MobiDB-lite"/>
    </source>
</evidence>
<keyword evidence="3" id="KW-1185">Reference proteome</keyword>
<feature type="region of interest" description="Disordered" evidence="1">
    <location>
        <begin position="67"/>
        <end position="138"/>
    </location>
</feature>
<feature type="compositionally biased region" description="Low complexity" evidence="1">
    <location>
        <begin position="594"/>
        <end position="614"/>
    </location>
</feature>
<feature type="region of interest" description="Disordered" evidence="1">
    <location>
        <begin position="530"/>
        <end position="553"/>
    </location>
</feature>
<accession>E4WRC6</accession>
<protein>
    <submittedName>
        <fullName evidence="2">Uncharacterized protein</fullName>
    </submittedName>
</protein>
<gene>
    <name evidence="2" type="ORF">GSOID_T00000298001</name>
</gene>
<evidence type="ECO:0000313" key="3">
    <source>
        <dbReference type="Proteomes" id="UP000001307"/>
    </source>
</evidence>
<feature type="compositionally biased region" description="Acidic residues" evidence="1">
    <location>
        <begin position="67"/>
        <end position="84"/>
    </location>
</feature>
<reference evidence="2" key="1">
    <citation type="journal article" date="2010" name="Science">
        <title>Plasticity of animal genome architecture unmasked by rapid evolution of a pelagic tunicate.</title>
        <authorList>
            <person name="Denoeud F."/>
            <person name="Henriet S."/>
            <person name="Mungpakdee S."/>
            <person name="Aury J.M."/>
            <person name="Da Silva C."/>
            <person name="Brinkmann H."/>
            <person name="Mikhaleva J."/>
            <person name="Olsen L.C."/>
            <person name="Jubin C."/>
            <person name="Canestro C."/>
            <person name="Bouquet J.M."/>
            <person name="Danks G."/>
            <person name="Poulain J."/>
            <person name="Campsteijn C."/>
            <person name="Adamski M."/>
            <person name="Cross I."/>
            <person name="Yadetie F."/>
            <person name="Muffato M."/>
            <person name="Louis A."/>
            <person name="Butcher S."/>
            <person name="Tsagkogeorga G."/>
            <person name="Konrad A."/>
            <person name="Singh S."/>
            <person name="Jensen M.F."/>
            <person name="Cong E.H."/>
            <person name="Eikeseth-Otteraa H."/>
            <person name="Noel B."/>
            <person name="Anthouard V."/>
            <person name="Porcel B.M."/>
            <person name="Kachouri-Lafond R."/>
            <person name="Nishino A."/>
            <person name="Ugolini M."/>
            <person name="Chourrout P."/>
            <person name="Nishida H."/>
            <person name="Aasland R."/>
            <person name="Huzurbazar S."/>
            <person name="Westhof E."/>
            <person name="Delsuc F."/>
            <person name="Lehrach H."/>
            <person name="Reinhardt R."/>
            <person name="Weissenbach J."/>
            <person name="Roy S.W."/>
            <person name="Artiguenave F."/>
            <person name="Postlethwait J.H."/>
            <person name="Manak J.R."/>
            <person name="Thompson E.M."/>
            <person name="Jaillon O."/>
            <person name="Du Pasquier L."/>
            <person name="Boudinot P."/>
            <person name="Liberles D.A."/>
            <person name="Volff J.N."/>
            <person name="Philippe H."/>
            <person name="Lenhard B."/>
            <person name="Roest Crollius H."/>
            <person name="Wincker P."/>
            <person name="Chourrout D."/>
        </authorList>
    </citation>
    <scope>NUCLEOTIDE SEQUENCE [LARGE SCALE GENOMIC DNA]</scope>
</reference>
<dbReference type="InParanoid" id="E4WRC6"/>
<dbReference type="EMBL" id="FN653015">
    <property type="protein sequence ID" value="CBY20307.1"/>
    <property type="molecule type" value="Genomic_DNA"/>
</dbReference>
<feature type="compositionally biased region" description="Low complexity" evidence="1">
    <location>
        <begin position="631"/>
        <end position="644"/>
    </location>
</feature>
<organism evidence="2">
    <name type="scientific">Oikopleura dioica</name>
    <name type="common">Tunicate</name>
    <dbReference type="NCBI Taxonomy" id="34765"/>
    <lineage>
        <taxon>Eukaryota</taxon>
        <taxon>Metazoa</taxon>
        <taxon>Chordata</taxon>
        <taxon>Tunicata</taxon>
        <taxon>Appendicularia</taxon>
        <taxon>Copelata</taxon>
        <taxon>Oikopleuridae</taxon>
        <taxon>Oikopleura</taxon>
    </lineage>
</organism>
<sequence>MGSTPMTAAAIESPSDAEVMATEAFPTAPEYDSDADTMVAEPLLTAAEHVESLKLPPGFRLVDIEIGESDSEESDDDEADEEPSTAEAPRGRIEQPALRATKRRSAPASTPRKERLARQELKLPVEQRTPEEVSRSLHEKDVKGALHLRPDFRFAADFMAAPQADATGTRVLADIMLQCIVGLLRGFLQSKPSSELLRKAFPAAVLFLESTYRMFTPLVHEEITVAVQSLVAEAFSPDVTDDELPELFECTINCLAAHLETVRLATTMPAASQATILRSSMMARLHERAADLATPGCPIDGNLSISAGYIAVMRRESTLRSHLVLVLQYLFTTARNSPMKVSLHNEMIRLPRSAFLFLYGHRLVNASREVLACNFDNQRFTQLLEYRVLDEYNASMPTEHPEKPGKPSLLRVKYVRPLPEYAALHDQYLKALSAKKVESEPAATEVRPEQCMEAAPIAPTQAERSYLVHGCPNSYSVYQLNEIREIGAKMQVLSAIPAANEATTLSEPPSLATTDVMSIDMPAPSVLFGSHKSSAPSVPPSSVAAPSVAEDDERPDTALLDLPAPLSDSQSIGGTLARPAAPILGARLTEVAEETAPAGEGSSSSSAPPLQPEQRMTRSMRRSLETHDRAPNSGSPPAGPSRGSAGSGGPDDHVEAAPHNVTMFKQYEARGRIHQFNKPTRGRQHQRNLGPLHVDDSRSVQQYTAASEPGALAEVDKPIRDRMWTKTSTTQPLLYLPNAEFLSAFMKGLSNLIQGVGKVNTQHFGPQPDPDQLKAAYKEYVDANLYNPPSAVREKFEAILAANDPEVMKAIYEHELPDLIQRKSYHLKVLAMKEIGPASFYDNTIGVRDVSNQNDHGLILIDGLNFDQTFQVLNSQARFLLEGNPTTLGHLDTVNFVMLRNYPGTMCESPLVLMRAGYSCATCTDSRCFLTGGCLKKVSTIAAAFFTPLEVLSLIGQRANNMAQRGLIRFIFEEKHSPGFMHYFAQALNSYGLSTLDRNAALFALPTTLTDDGLSLQMCTYAQPGLCSPGVYLEVAWPAEFKELGSTYYNDYCANSSQILAILREFGFTAELLGTNGNIYVDMSNFNQNYASVLYLYADTMMRSADGYHDRRYQTPPPVHFPKLRLPAQLQSAHRPGVMLEPNLPASVMGELRAAYNQFLARSATIDRYESGSETRLRHHQLQEALTGFNPHQFNQPLAEARRALDRVKTVLHQPLSNLNGYRRDIFLSQLVRVPRAGCEVPYCANVRCAANQDTYQRLLNLLADFQRVSELEVDWSVYSPDHFSPNSTKVMPDSEQKRIELCLRMPLPEGGRPEHQSYQEPPVTTYLRTNGMDIEGVITLLAARTKRVYGVYKNSGSSSRTKFYLDTCLPASFYLATPTFEGLVSLRIAMPTKLSTRLLCVEPAAPAPIMGHHLRDRARGRGRQ</sequence>